<reference evidence="1 2" key="1">
    <citation type="journal article" date="2019" name="Int. J. Syst. Evol. Microbiol.">
        <title>The Global Catalogue of Microorganisms (GCM) 10K type strain sequencing project: providing services to taxonomists for standard genome sequencing and annotation.</title>
        <authorList>
            <consortium name="The Broad Institute Genomics Platform"/>
            <consortium name="The Broad Institute Genome Sequencing Center for Infectious Disease"/>
            <person name="Wu L."/>
            <person name="Ma J."/>
        </authorList>
    </citation>
    <scope>NUCLEOTIDE SEQUENCE [LARGE SCALE GENOMIC DNA]</scope>
    <source>
        <strain evidence="1 2">JCM 15421</strain>
    </source>
</reference>
<dbReference type="EMBL" id="BAAAEU010000024">
    <property type="protein sequence ID" value="GAA0721537.1"/>
    <property type="molecule type" value="Genomic_DNA"/>
</dbReference>
<comment type="caution">
    <text evidence="1">The sequence shown here is derived from an EMBL/GenBank/DDBJ whole genome shotgun (WGS) entry which is preliminary data.</text>
</comment>
<protein>
    <submittedName>
        <fullName evidence="1">Uncharacterized protein</fullName>
    </submittedName>
</protein>
<organism evidence="1 2">
    <name type="scientific">Dokdonella soli</name>
    <dbReference type="NCBI Taxonomy" id="529810"/>
    <lineage>
        <taxon>Bacteria</taxon>
        <taxon>Pseudomonadati</taxon>
        <taxon>Pseudomonadota</taxon>
        <taxon>Gammaproteobacteria</taxon>
        <taxon>Lysobacterales</taxon>
        <taxon>Rhodanobacteraceae</taxon>
        <taxon>Dokdonella</taxon>
    </lineage>
</organism>
<sequence length="125" mass="13566">MNYADSYADCLPPDDSRAQALEDAVELACVALERDRLEVRDIVVSALLADAEHDAGELAERLAAMTLALRNAFRPLHHLHSYSEEAKARDAEAMDALCELADTCATRVEAAVEAVARANVEREAA</sequence>
<gene>
    <name evidence="1" type="ORF">GCM10009105_31950</name>
</gene>
<accession>A0ABN1IUR2</accession>
<name>A0ABN1IUR2_9GAMM</name>
<keyword evidence="2" id="KW-1185">Reference proteome</keyword>
<evidence type="ECO:0000313" key="2">
    <source>
        <dbReference type="Proteomes" id="UP001501523"/>
    </source>
</evidence>
<evidence type="ECO:0000313" key="1">
    <source>
        <dbReference type="EMBL" id="GAA0721537.1"/>
    </source>
</evidence>
<proteinExistence type="predicted"/>
<dbReference type="RefSeq" id="WP_343792931.1">
    <property type="nucleotide sequence ID" value="NZ_BAAAEU010000024.1"/>
</dbReference>
<dbReference type="Proteomes" id="UP001501523">
    <property type="component" value="Unassembled WGS sequence"/>
</dbReference>